<protein>
    <submittedName>
        <fullName evidence="2">Uncharacterized protein</fullName>
    </submittedName>
</protein>
<keyword evidence="1" id="KW-0812">Transmembrane</keyword>
<comment type="caution">
    <text evidence="2">The sequence shown here is derived from an EMBL/GenBank/DDBJ whole genome shotgun (WGS) entry which is preliminary data.</text>
</comment>
<sequence>MSVTYNEPWFTNTLYCWIGPGDQIWPNQQQMKRSDFGVSMGHHITTLILIVLSYVCRYSLRQA</sequence>
<keyword evidence="1" id="KW-1133">Transmembrane helix</keyword>
<accession>A0ABQ7M814</accession>
<feature type="transmembrane region" description="Helical" evidence="1">
    <location>
        <begin position="40"/>
        <end position="60"/>
    </location>
</feature>
<proteinExistence type="predicted"/>
<keyword evidence="1" id="KW-0472">Membrane</keyword>
<evidence type="ECO:0000313" key="2">
    <source>
        <dbReference type="EMBL" id="KAG5394943.1"/>
    </source>
</evidence>
<reference evidence="2 3" key="1">
    <citation type="submission" date="2021-03" db="EMBL/GenBank/DDBJ databases">
        <authorList>
            <person name="King G.J."/>
            <person name="Bancroft I."/>
            <person name="Baten A."/>
            <person name="Bloomfield J."/>
            <person name="Borpatragohain P."/>
            <person name="He Z."/>
            <person name="Irish N."/>
            <person name="Irwin J."/>
            <person name="Liu K."/>
            <person name="Mauleon R.P."/>
            <person name="Moore J."/>
            <person name="Morris R."/>
            <person name="Ostergaard L."/>
            <person name="Wang B."/>
            <person name="Wells R."/>
        </authorList>
    </citation>
    <scope>NUCLEOTIDE SEQUENCE [LARGE SCALE GENOMIC DNA]</scope>
    <source>
        <strain evidence="2">R-o-18</strain>
        <tissue evidence="2">Leaf</tissue>
    </source>
</reference>
<gene>
    <name evidence="2" type="primary">A06p053240.1_BraROA</name>
    <name evidence="2" type="ORF">IGI04_024906</name>
</gene>
<evidence type="ECO:0000313" key="3">
    <source>
        <dbReference type="Proteomes" id="UP000823674"/>
    </source>
</evidence>
<organism evidence="2 3">
    <name type="scientific">Brassica rapa subsp. trilocularis</name>
    <dbReference type="NCBI Taxonomy" id="1813537"/>
    <lineage>
        <taxon>Eukaryota</taxon>
        <taxon>Viridiplantae</taxon>
        <taxon>Streptophyta</taxon>
        <taxon>Embryophyta</taxon>
        <taxon>Tracheophyta</taxon>
        <taxon>Spermatophyta</taxon>
        <taxon>Magnoliopsida</taxon>
        <taxon>eudicotyledons</taxon>
        <taxon>Gunneridae</taxon>
        <taxon>Pentapetalae</taxon>
        <taxon>rosids</taxon>
        <taxon>malvids</taxon>
        <taxon>Brassicales</taxon>
        <taxon>Brassicaceae</taxon>
        <taxon>Brassiceae</taxon>
        <taxon>Brassica</taxon>
    </lineage>
</organism>
<dbReference type="Proteomes" id="UP000823674">
    <property type="component" value="Chromosome A06"/>
</dbReference>
<name>A0ABQ7M814_BRACM</name>
<keyword evidence="3" id="KW-1185">Reference proteome</keyword>
<dbReference type="EMBL" id="JADBGQ010000006">
    <property type="protein sequence ID" value="KAG5394943.1"/>
    <property type="molecule type" value="Genomic_DNA"/>
</dbReference>
<evidence type="ECO:0000256" key="1">
    <source>
        <dbReference type="SAM" id="Phobius"/>
    </source>
</evidence>